<proteinExistence type="inferred from homology"/>
<evidence type="ECO:0000259" key="8">
    <source>
        <dbReference type="PROSITE" id="PS50811"/>
    </source>
</evidence>
<accession>A0A8K0MJS6</accession>
<comment type="similarity">
    <text evidence="6">Belongs to the WRKY group III family.</text>
</comment>
<dbReference type="AlphaFoldDB" id="A0A8K0MJS6"/>
<dbReference type="FunFam" id="2.20.25.80:FF:000009">
    <property type="entry name" value="WRKY transcription factor 53"/>
    <property type="match status" value="1"/>
</dbReference>
<evidence type="ECO:0000256" key="4">
    <source>
        <dbReference type="ARBA" id="ARBA00023163"/>
    </source>
</evidence>
<organism evidence="9 10">
    <name type="scientific">Rhamnella rubrinervis</name>
    <dbReference type="NCBI Taxonomy" id="2594499"/>
    <lineage>
        <taxon>Eukaryota</taxon>
        <taxon>Viridiplantae</taxon>
        <taxon>Streptophyta</taxon>
        <taxon>Embryophyta</taxon>
        <taxon>Tracheophyta</taxon>
        <taxon>Spermatophyta</taxon>
        <taxon>Magnoliopsida</taxon>
        <taxon>eudicotyledons</taxon>
        <taxon>Gunneridae</taxon>
        <taxon>Pentapetalae</taxon>
        <taxon>rosids</taxon>
        <taxon>fabids</taxon>
        <taxon>Rosales</taxon>
        <taxon>Rhamnaceae</taxon>
        <taxon>rhamnoid group</taxon>
        <taxon>Rhamneae</taxon>
        <taxon>Rhamnella</taxon>
    </lineage>
</organism>
<protein>
    <recommendedName>
        <fullName evidence="8">WRKY domain-containing protein</fullName>
    </recommendedName>
</protein>
<evidence type="ECO:0000313" key="9">
    <source>
        <dbReference type="EMBL" id="KAF3448686.1"/>
    </source>
</evidence>
<dbReference type="GO" id="GO:0010193">
    <property type="term" value="P:response to ozone"/>
    <property type="evidence" value="ECO:0007669"/>
    <property type="project" value="UniProtKB-ARBA"/>
</dbReference>
<evidence type="ECO:0000256" key="5">
    <source>
        <dbReference type="ARBA" id="ARBA00023242"/>
    </source>
</evidence>
<dbReference type="GO" id="GO:0003700">
    <property type="term" value="F:DNA-binding transcription factor activity"/>
    <property type="evidence" value="ECO:0007669"/>
    <property type="project" value="InterPro"/>
</dbReference>
<feature type="region of interest" description="Disordered" evidence="7">
    <location>
        <begin position="73"/>
        <end position="112"/>
    </location>
</feature>
<keyword evidence="3" id="KW-0238">DNA-binding</keyword>
<feature type="compositionally biased region" description="Basic and acidic residues" evidence="7">
    <location>
        <begin position="88"/>
        <end position="108"/>
    </location>
</feature>
<feature type="domain" description="WRKY" evidence="8">
    <location>
        <begin position="129"/>
        <end position="192"/>
    </location>
</feature>
<feature type="region of interest" description="Disordered" evidence="7">
    <location>
        <begin position="193"/>
        <end position="215"/>
    </location>
</feature>
<evidence type="ECO:0000256" key="2">
    <source>
        <dbReference type="ARBA" id="ARBA00023015"/>
    </source>
</evidence>
<dbReference type="Gene3D" id="2.20.25.80">
    <property type="entry name" value="WRKY domain"/>
    <property type="match status" value="1"/>
</dbReference>
<dbReference type="GO" id="GO:0042542">
    <property type="term" value="P:response to hydrogen peroxide"/>
    <property type="evidence" value="ECO:0007669"/>
    <property type="project" value="UniProtKB-ARBA"/>
</dbReference>
<keyword evidence="5" id="KW-0539">Nucleus</keyword>
<name>A0A8K0MJS6_9ROSA</name>
<reference evidence="9" key="1">
    <citation type="submission" date="2020-03" db="EMBL/GenBank/DDBJ databases">
        <title>A high-quality chromosome-level genome assembly of a woody plant with both climbing and erect habits, Rhamnella rubrinervis.</title>
        <authorList>
            <person name="Lu Z."/>
            <person name="Yang Y."/>
            <person name="Zhu X."/>
            <person name="Sun Y."/>
        </authorList>
    </citation>
    <scope>NUCLEOTIDE SEQUENCE</scope>
    <source>
        <strain evidence="9">BYM</strain>
        <tissue evidence="9">Leaf</tissue>
    </source>
</reference>
<evidence type="ECO:0000256" key="7">
    <source>
        <dbReference type="SAM" id="MobiDB-lite"/>
    </source>
</evidence>
<gene>
    <name evidence="9" type="ORF">FNV43_RR09399</name>
</gene>
<dbReference type="Proteomes" id="UP000796880">
    <property type="component" value="Unassembled WGS sequence"/>
</dbReference>
<dbReference type="GO" id="GO:0010150">
    <property type="term" value="P:leaf senescence"/>
    <property type="evidence" value="ECO:0007669"/>
    <property type="project" value="UniProtKB-ARBA"/>
</dbReference>
<dbReference type="InterPro" id="IPR044810">
    <property type="entry name" value="WRKY_plant"/>
</dbReference>
<dbReference type="PANTHER" id="PTHR32096">
    <property type="entry name" value="WRKY TRANSCRIPTION FACTOR 30-RELATED-RELATED"/>
    <property type="match status" value="1"/>
</dbReference>
<comment type="caution">
    <text evidence="9">The sequence shown here is derived from an EMBL/GenBank/DDBJ whole genome shotgun (WGS) entry which is preliminary data.</text>
</comment>
<dbReference type="SMART" id="SM00774">
    <property type="entry name" value="WRKY"/>
    <property type="match status" value="1"/>
</dbReference>
<evidence type="ECO:0000256" key="3">
    <source>
        <dbReference type="ARBA" id="ARBA00023125"/>
    </source>
</evidence>
<keyword evidence="10" id="KW-1185">Reference proteome</keyword>
<dbReference type="InterPro" id="IPR036576">
    <property type="entry name" value="WRKY_dom_sf"/>
</dbReference>
<evidence type="ECO:0000256" key="6">
    <source>
        <dbReference type="ARBA" id="ARBA00060850"/>
    </source>
</evidence>
<dbReference type="GO" id="GO:0000976">
    <property type="term" value="F:transcription cis-regulatory region binding"/>
    <property type="evidence" value="ECO:0007669"/>
    <property type="project" value="TreeGrafter"/>
</dbReference>
<dbReference type="GO" id="GO:0009751">
    <property type="term" value="P:response to salicylic acid"/>
    <property type="evidence" value="ECO:0007669"/>
    <property type="project" value="UniProtKB-ARBA"/>
</dbReference>
<keyword evidence="2" id="KW-0805">Transcription regulation</keyword>
<evidence type="ECO:0000313" key="10">
    <source>
        <dbReference type="Proteomes" id="UP000796880"/>
    </source>
</evidence>
<dbReference type="EMBL" id="VOIH02000004">
    <property type="protein sequence ID" value="KAF3448686.1"/>
    <property type="molecule type" value="Genomic_DNA"/>
</dbReference>
<dbReference type="SUPFAM" id="SSF118290">
    <property type="entry name" value="WRKY DNA-binding domain"/>
    <property type="match status" value="1"/>
</dbReference>
<sequence length="362" mass="40614">MENSWSWEQKTLVSELIQGMELTKQLRQNLGAKSSAETREFLLQKILSSYEKALLILKWSGPMGQRLTQSLTQGVTSSLPGSPISADESPRSDDFDRGVKDQHEPKDLSKKRKVLPRWTDLVRVNSENGLEGPHDDGCSWRKYGQKDILGAKYPRSYYRCTFRNTQSCLATKQVQRSDDDPSVFEVTYRGKHTCSQGSNSVQPPPSPEKQEQKPNNQNYVPQLQYVEQVSVNSPTNLKVNNEDLKHKEMMAPPFSFHSSTYGCATGGDNFSALVLENETFLGSFSQSFLSPATPESNYYMTSPCRMNNLAGIHDVQCSKSELTEIISANTSATNSPIPDLDFSLDHVQIDTNFPFDTPGFFP</sequence>
<dbReference type="Pfam" id="PF03106">
    <property type="entry name" value="WRKY"/>
    <property type="match status" value="1"/>
</dbReference>
<evidence type="ECO:0000256" key="1">
    <source>
        <dbReference type="ARBA" id="ARBA00004123"/>
    </source>
</evidence>
<dbReference type="PROSITE" id="PS50811">
    <property type="entry name" value="WRKY"/>
    <property type="match status" value="1"/>
</dbReference>
<comment type="subcellular location">
    <subcellularLocation>
        <location evidence="1">Nucleus</location>
    </subcellularLocation>
</comment>
<dbReference type="PANTHER" id="PTHR32096:SF36">
    <property type="entry name" value="WRKY TRANSCRIPTION FACTOR 41-RELATED"/>
    <property type="match status" value="1"/>
</dbReference>
<keyword evidence="4" id="KW-0804">Transcription</keyword>
<dbReference type="OrthoDB" id="1888929at2759"/>
<dbReference type="GO" id="GO:0005634">
    <property type="term" value="C:nucleus"/>
    <property type="evidence" value="ECO:0007669"/>
    <property type="project" value="UniProtKB-SubCell"/>
</dbReference>
<dbReference type="InterPro" id="IPR003657">
    <property type="entry name" value="WRKY_dom"/>
</dbReference>